<organism evidence="11 12">
    <name type="scientific">Chlorobaculum tepidum (strain ATCC 49652 / DSM 12025 / NBRC 103806 / TLS)</name>
    <name type="common">Chlorobium tepidum</name>
    <dbReference type="NCBI Taxonomy" id="194439"/>
    <lineage>
        <taxon>Bacteria</taxon>
        <taxon>Pseudomonadati</taxon>
        <taxon>Chlorobiota</taxon>
        <taxon>Chlorobiia</taxon>
        <taxon>Chlorobiales</taxon>
        <taxon>Chlorobiaceae</taxon>
        <taxon>Chlorobaculum</taxon>
    </lineage>
</organism>
<accession>Q8KDW5</accession>
<evidence type="ECO:0000256" key="4">
    <source>
        <dbReference type="ARBA" id="ARBA00022741"/>
    </source>
</evidence>
<dbReference type="KEGG" id="cte:CT0929"/>
<protein>
    <recommendedName>
        <fullName evidence="8">Cobyrinate a,c-diamide synthase</fullName>
        <ecNumber evidence="8">6.3.5.11</ecNumber>
    </recommendedName>
    <alternativeName>
        <fullName evidence="8">Cobyrinic acid a,c-diamide synthetase</fullName>
    </alternativeName>
</protein>
<dbReference type="InterPro" id="IPR029062">
    <property type="entry name" value="Class_I_gatase-like"/>
</dbReference>
<dbReference type="InterPro" id="IPR011698">
    <property type="entry name" value="GATase_3"/>
</dbReference>
<dbReference type="EMBL" id="AE006470">
    <property type="protein sequence ID" value="AAM72164.1"/>
    <property type="molecule type" value="Genomic_DNA"/>
</dbReference>
<evidence type="ECO:0000256" key="3">
    <source>
        <dbReference type="ARBA" id="ARBA00022598"/>
    </source>
</evidence>
<dbReference type="GO" id="GO:0005524">
    <property type="term" value="F:ATP binding"/>
    <property type="evidence" value="ECO:0007669"/>
    <property type="project" value="UniProtKB-UniRule"/>
</dbReference>
<dbReference type="PANTHER" id="PTHR43873">
    <property type="entry name" value="COBYRINATE A,C-DIAMIDE SYNTHASE"/>
    <property type="match status" value="1"/>
</dbReference>
<dbReference type="OrthoDB" id="9764035at2"/>
<evidence type="ECO:0000256" key="6">
    <source>
        <dbReference type="ARBA" id="ARBA00022842"/>
    </source>
</evidence>
<evidence type="ECO:0000256" key="7">
    <source>
        <dbReference type="ARBA" id="ARBA00022962"/>
    </source>
</evidence>
<dbReference type="GO" id="GO:0009236">
    <property type="term" value="P:cobalamin biosynthetic process"/>
    <property type="evidence" value="ECO:0007669"/>
    <property type="project" value="UniProtKB-UniRule"/>
</dbReference>
<comment type="pathway">
    <text evidence="8">Cofactor biosynthesis; adenosylcobalamin biosynthesis; cob(II)yrinate a,c-diamide from sirohydrochlorin (anaerobic route): step 10/10.</text>
</comment>
<dbReference type="SUPFAM" id="SSF52540">
    <property type="entry name" value="P-loop containing nucleoside triphosphate hydrolases"/>
    <property type="match status" value="1"/>
</dbReference>
<dbReference type="InterPro" id="IPR002586">
    <property type="entry name" value="CobQ/CobB/MinD/ParA_Nub-bd_dom"/>
</dbReference>
<dbReference type="CDD" id="cd05388">
    <property type="entry name" value="CobB_N"/>
    <property type="match status" value="1"/>
</dbReference>
<dbReference type="STRING" id="194439.CT0929"/>
<evidence type="ECO:0000256" key="1">
    <source>
        <dbReference type="ARBA" id="ARBA00001946"/>
    </source>
</evidence>
<keyword evidence="12" id="KW-1185">Reference proteome</keyword>
<dbReference type="UniPathway" id="UPA00148">
    <property type="reaction ID" value="UER00231"/>
</dbReference>
<keyword evidence="5 8" id="KW-0067">ATP-binding</keyword>
<dbReference type="PATRIC" id="fig|194439.7.peg.840"/>
<feature type="site" description="Increases nucleophilicity of active site Cys" evidence="8">
    <location>
        <position position="442"/>
    </location>
</feature>
<dbReference type="NCBIfam" id="NF002204">
    <property type="entry name" value="PRK01077.1"/>
    <property type="match status" value="1"/>
</dbReference>
<keyword evidence="3 8" id="KW-0436">Ligase</keyword>
<dbReference type="CDD" id="cd03130">
    <property type="entry name" value="GATase1_CobB"/>
    <property type="match status" value="1"/>
</dbReference>
<dbReference type="Gene3D" id="3.40.50.880">
    <property type="match status" value="1"/>
</dbReference>
<evidence type="ECO:0000313" key="12">
    <source>
        <dbReference type="Proteomes" id="UP000001007"/>
    </source>
</evidence>
<dbReference type="Proteomes" id="UP000001007">
    <property type="component" value="Chromosome"/>
</dbReference>
<dbReference type="eggNOG" id="COG1797">
    <property type="taxonomic scope" value="Bacteria"/>
</dbReference>
<feature type="domain" description="CobQ/CobB/MinD/ParA nucleotide binding" evidence="9">
    <location>
        <begin position="22"/>
        <end position="208"/>
    </location>
</feature>
<evidence type="ECO:0000256" key="8">
    <source>
        <dbReference type="HAMAP-Rule" id="MF_00027"/>
    </source>
</evidence>
<dbReference type="HOGENOM" id="CLU_022752_1_1_10"/>
<comment type="miscellaneous">
    <text evidence="8">The a and c carboxylates of cobyrinate are activated for nucleophilic attack via formation of a phosphorylated intermediate by ATP. CbiA catalyzes first the amidation of the c-carboxylate, and then that of the a-carboxylate.</text>
</comment>
<dbReference type="AlphaFoldDB" id="Q8KDW5"/>
<dbReference type="EnsemblBacteria" id="AAM72164">
    <property type="protein sequence ID" value="AAM72164"/>
    <property type="gene ID" value="CT0929"/>
</dbReference>
<dbReference type="EC" id="6.3.5.11" evidence="8"/>
<dbReference type="RefSeq" id="WP_010932609.1">
    <property type="nucleotide sequence ID" value="NC_002932.3"/>
</dbReference>
<keyword evidence="4 8" id="KW-0547">Nucleotide-binding</keyword>
<proteinExistence type="inferred from homology"/>
<comment type="function">
    <text evidence="8">Catalyzes the ATP-dependent amidation of the two carboxylate groups at positions a and c of cobyrinate, using either L-glutamine or ammonia as the nitrogen source.</text>
</comment>
<keyword evidence="7 8" id="KW-0315">Glutamine amidotransferase</keyword>
<dbReference type="Pfam" id="PF07685">
    <property type="entry name" value="GATase_3"/>
    <property type="match status" value="1"/>
</dbReference>
<comment type="cofactor">
    <cofactor evidence="1 8">
        <name>Mg(2+)</name>
        <dbReference type="ChEBI" id="CHEBI:18420"/>
    </cofactor>
</comment>
<dbReference type="HAMAP" id="MF_00027">
    <property type="entry name" value="CobB_CbiA"/>
    <property type="match status" value="1"/>
</dbReference>
<reference evidence="11 12" key="1">
    <citation type="journal article" date="2002" name="Proc. Natl. Acad. Sci. U.S.A.">
        <title>The complete genome sequence of Chlorobium tepidum TLS, a photosynthetic, anaerobic, green-sulfur bacterium.</title>
        <authorList>
            <person name="Eisen J.A."/>
            <person name="Nelson K.E."/>
            <person name="Paulsen I.T."/>
            <person name="Heidelberg J.F."/>
            <person name="Wu M."/>
            <person name="Dodson R.J."/>
            <person name="Deboy R."/>
            <person name="Gwinn M.L."/>
            <person name="Nelson W.C."/>
            <person name="Haft D.H."/>
            <person name="Hickey E.K."/>
            <person name="Peterson J.D."/>
            <person name="Durkin A.S."/>
            <person name="Kolonay J.L."/>
            <person name="Yang F."/>
            <person name="Holt I."/>
            <person name="Umayam L.A."/>
            <person name="Mason T."/>
            <person name="Brenner M."/>
            <person name="Shea T.P."/>
            <person name="Parksey D."/>
            <person name="Nierman W.C."/>
            <person name="Feldblyum T.V."/>
            <person name="Hansen C.L."/>
            <person name="Craven M.B."/>
            <person name="Radune D."/>
            <person name="Vamathevan J."/>
            <person name="Khouri H."/>
            <person name="White O."/>
            <person name="Gruber T.M."/>
            <person name="Ketchum K.A."/>
            <person name="Venter J.C."/>
            <person name="Tettelin H."/>
            <person name="Bryant D.A."/>
            <person name="Fraser C.M."/>
        </authorList>
    </citation>
    <scope>NUCLEOTIDE SEQUENCE [LARGE SCALE GENOMIC DNA]</scope>
    <source>
        <strain evidence="12">ATCC 49652 / DSM 12025 / NBRC 103806 / TLS</strain>
    </source>
</reference>
<dbReference type="InterPro" id="IPR027417">
    <property type="entry name" value="P-loop_NTPase"/>
</dbReference>
<dbReference type="PROSITE" id="PS51274">
    <property type="entry name" value="GATASE_COBBQ"/>
    <property type="match status" value="1"/>
</dbReference>
<comment type="domain">
    <text evidence="8">Comprises of two domains. The C-terminal domain contains the binding site for glutamine and catalyzes the hydrolysis of this substrate to glutamate and ammonia. The N-terminal domain is anticipated to bind ATP and cobyrinate and catalyzes the ultimate synthesis of the diamide product. The ammonia produced via the glutaminase domain is probably translocated to the adjacent domain via a molecular tunnel, where it reacts with an activated intermediate.</text>
</comment>
<keyword evidence="2 8" id="KW-0169">Cobalamin biosynthesis</keyword>
<evidence type="ECO:0000256" key="5">
    <source>
        <dbReference type="ARBA" id="ARBA00022840"/>
    </source>
</evidence>
<dbReference type="NCBIfam" id="TIGR00379">
    <property type="entry name" value="cobB"/>
    <property type="match status" value="1"/>
</dbReference>
<dbReference type="DNASU" id="1007121"/>
<dbReference type="PANTHER" id="PTHR43873:SF1">
    <property type="entry name" value="COBYRINATE A,C-DIAMIDE SYNTHASE"/>
    <property type="match status" value="1"/>
</dbReference>
<sequence>MNSNATTKRNATINTRQSRAFLVAAPSSGSGKTTITLGLLRLFARRGMAVQPFKCGPDYLDTMLHAMAASTGETARPGLNLDTFMASKEHVRSLFARNAASADISVIEGVMGLFDGAEKSDGSSAEIAALLGLPVIMVIDGSKIAYSAAPILYGFKHFDPSVKVAGVIFNRVGSASHYSHLEAAAKDVGVEPLGYLPRNSDITISERHLGLNTSAEYDREKLIDAMAEHIEKTVNIERLLDVARIELPEIEQAQPVTKKLDKVIAVARDEAFNFIYHDNLETLKRYGEVRFFSPLHDRELPKADLVYLAGGYPELHAEALAANKTMRKAIAEWCRNRGATWAECGGLMYLGKTLTLADGAAHPMCGVLDLDTTMQEARLTLGYRKVYPAGADGVELRGHEFHYSRIWRQGEIDTIAEIRNARGQQVGTKLFRVGNTIASYLHLYWGEHDYLANWFDVLR</sequence>
<dbReference type="Pfam" id="PF01656">
    <property type="entry name" value="CbiA"/>
    <property type="match status" value="1"/>
</dbReference>
<dbReference type="InterPro" id="IPR004484">
    <property type="entry name" value="CbiA/CobB_synth"/>
</dbReference>
<comment type="similarity">
    <text evidence="8">Belongs to the CobB/CbiA family.</text>
</comment>
<feature type="domain" description="CobB/CobQ-like glutamine amidotransferase" evidence="10">
    <location>
        <begin position="264"/>
        <end position="448"/>
    </location>
</feature>
<evidence type="ECO:0000313" key="11">
    <source>
        <dbReference type="EMBL" id="AAM72164.1"/>
    </source>
</evidence>
<feature type="active site" description="Nucleophile" evidence="8">
    <location>
        <position position="344"/>
    </location>
</feature>
<comment type="catalytic activity">
    <reaction evidence="8">
        <text>cob(II)yrinate + 2 L-glutamine + 2 ATP + 2 H2O = cob(II)yrinate a,c diamide + 2 L-glutamate + 2 ADP + 2 phosphate + 2 H(+)</text>
        <dbReference type="Rhea" id="RHEA:26289"/>
        <dbReference type="ChEBI" id="CHEBI:15377"/>
        <dbReference type="ChEBI" id="CHEBI:15378"/>
        <dbReference type="ChEBI" id="CHEBI:29985"/>
        <dbReference type="ChEBI" id="CHEBI:30616"/>
        <dbReference type="ChEBI" id="CHEBI:43474"/>
        <dbReference type="ChEBI" id="CHEBI:58359"/>
        <dbReference type="ChEBI" id="CHEBI:58537"/>
        <dbReference type="ChEBI" id="CHEBI:58894"/>
        <dbReference type="ChEBI" id="CHEBI:456216"/>
        <dbReference type="EC" id="6.3.5.11"/>
    </reaction>
</comment>
<dbReference type="Gene3D" id="3.40.50.300">
    <property type="entry name" value="P-loop containing nucleotide triphosphate hydrolases"/>
    <property type="match status" value="1"/>
</dbReference>
<dbReference type="GO" id="GO:0042242">
    <property type="term" value="F:cobyrinic acid a,c-diamide synthase activity"/>
    <property type="evidence" value="ECO:0007669"/>
    <property type="project" value="UniProtKB-UniRule"/>
</dbReference>
<evidence type="ECO:0000259" key="10">
    <source>
        <dbReference type="Pfam" id="PF07685"/>
    </source>
</evidence>
<gene>
    <name evidence="11" type="primary">cbiA-1</name>
    <name evidence="8" type="synonym">cbiA</name>
    <name evidence="11" type="ordered locus">CT0929</name>
</gene>
<dbReference type="SUPFAM" id="SSF52317">
    <property type="entry name" value="Class I glutamine amidotransferase-like"/>
    <property type="match status" value="1"/>
</dbReference>
<keyword evidence="6 8" id="KW-0460">Magnesium</keyword>
<evidence type="ECO:0000256" key="2">
    <source>
        <dbReference type="ARBA" id="ARBA00022573"/>
    </source>
</evidence>
<name>Q8KDW5_CHLTE</name>
<evidence type="ECO:0000259" key="9">
    <source>
        <dbReference type="Pfam" id="PF01656"/>
    </source>
</evidence>